<dbReference type="InterPro" id="IPR001568">
    <property type="entry name" value="RNase_T2-like"/>
</dbReference>
<dbReference type="InterPro" id="IPR036430">
    <property type="entry name" value="RNase_T2-like_sf"/>
</dbReference>
<dbReference type="Proteomes" id="UP000238338">
    <property type="component" value="Unassembled WGS sequence"/>
</dbReference>
<feature type="signal peptide" evidence="3">
    <location>
        <begin position="1"/>
        <end position="16"/>
    </location>
</feature>
<dbReference type="Gene3D" id="3.90.730.10">
    <property type="entry name" value="Ribonuclease T2-like"/>
    <property type="match status" value="1"/>
</dbReference>
<gene>
    <name evidence="4" type="ORF">LX70_02287</name>
</gene>
<evidence type="ECO:0000256" key="2">
    <source>
        <dbReference type="RuleBase" id="RU004328"/>
    </source>
</evidence>
<dbReference type="InterPro" id="IPR033130">
    <property type="entry name" value="RNase_T2_His_AS_2"/>
</dbReference>
<evidence type="ECO:0000313" key="4">
    <source>
        <dbReference type="EMBL" id="PQV56714.1"/>
    </source>
</evidence>
<dbReference type="PROSITE" id="PS00530">
    <property type="entry name" value="RNASE_T2_1"/>
    <property type="match status" value="1"/>
</dbReference>
<dbReference type="GO" id="GO:0006401">
    <property type="term" value="P:RNA catabolic process"/>
    <property type="evidence" value="ECO:0007669"/>
    <property type="project" value="UniProtKB-ARBA"/>
</dbReference>
<dbReference type="InterPro" id="IPR039378">
    <property type="entry name" value="RNase_T2_prok"/>
</dbReference>
<reference evidence="4 5" key="1">
    <citation type="submission" date="2018-02" db="EMBL/GenBank/DDBJ databases">
        <title>Genomic Encyclopedia of Archaeal and Bacterial Type Strains, Phase II (KMG-II): from individual species to whole genera.</title>
        <authorList>
            <person name="Goeker M."/>
        </authorList>
    </citation>
    <scope>NUCLEOTIDE SEQUENCE [LARGE SCALE GENOMIC DNA]</scope>
    <source>
        <strain evidence="4 5">DSM 18921</strain>
    </source>
</reference>
<keyword evidence="5" id="KW-1185">Reference proteome</keyword>
<sequence>MRVLAALICLALPAHAGGERAGDFDYYILSLGWSPTWCALTGDARRDDQCDTRHDFGFTLHGLWPQNDYGWPSDCRTGARDPSRRETAAMADIMGSGGLAWHEWKKHGRCSGLSADDYFALSRKAYENVSIPPVLAHLDRDVKLPAQVVEDAFVEANPGLERSMITVTCEAGRIDEVRICLTRDLTPRPCGDDAARDCRMKDALMERVR</sequence>
<accession>A0A2S8S7F4</accession>
<evidence type="ECO:0000256" key="1">
    <source>
        <dbReference type="ARBA" id="ARBA00007469"/>
    </source>
</evidence>
<dbReference type="SUPFAM" id="SSF55895">
    <property type="entry name" value="Ribonuclease Rh-like"/>
    <property type="match status" value="1"/>
</dbReference>
<evidence type="ECO:0000256" key="3">
    <source>
        <dbReference type="SAM" id="SignalP"/>
    </source>
</evidence>
<dbReference type="PANTHER" id="PTHR11240">
    <property type="entry name" value="RIBONUCLEASE T2"/>
    <property type="match status" value="1"/>
</dbReference>
<dbReference type="GO" id="GO:0033897">
    <property type="term" value="F:ribonuclease T2 activity"/>
    <property type="evidence" value="ECO:0007669"/>
    <property type="project" value="InterPro"/>
</dbReference>
<dbReference type="InterPro" id="IPR018188">
    <property type="entry name" value="RNase_T2_His_AS_1"/>
</dbReference>
<dbReference type="EMBL" id="PVEP01000004">
    <property type="protein sequence ID" value="PQV56714.1"/>
    <property type="molecule type" value="Genomic_DNA"/>
</dbReference>
<protein>
    <submittedName>
        <fullName evidence="4">Ribonuclease T2</fullName>
    </submittedName>
</protein>
<comment type="similarity">
    <text evidence="1 2">Belongs to the RNase T2 family.</text>
</comment>
<dbReference type="GO" id="GO:0003723">
    <property type="term" value="F:RNA binding"/>
    <property type="evidence" value="ECO:0007669"/>
    <property type="project" value="InterPro"/>
</dbReference>
<dbReference type="OrthoDB" id="4720638at2"/>
<keyword evidence="3" id="KW-0732">Signal</keyword>
<dbReference type="PANTHER" id="PTHR11240:SF22">
    <property type="entry name" value="RIBONUCLEASE T2"/>
    <property type="match status" value="1"/>
</dbReference>
<organism evidence="4 5">
    <name type="scientific">Albidovulum denitrificans</name>
    <dbReference type="NCBI Taxonomy" id="404881"/>
    <lineage>
        <taxon>Bacteria</taxon>
        <taxon>Pseudomonadati</taxon>
        <taxon>Pseudomonadota</taxon>
        <taxon>Alphaproteobacteria</taxon>
        <taxon>Rhodobacterales</taxon>
        <taxon>Paracoccaceae</taxon>
        <taxon>Albidovulum</taxon>
    </lineage>
</organism>
<dbReference type="Pfam" id="PF00445">
    <property type="entry name" value="Ribonuclease_T2"/>
    <property type="match status" value="1"/>
</dbReference>
<name>A0A2S8S7F4_9RHOB</name>
<dbReference type="RefSeq" id="WP_105514876.1">
    <property type="nucleotide sequence ID" value="NZ_PVEP01000004.1"/>
</dbReference>
<evidence type="ECO:0000313" key="5">
    <source>
        <dbReference type="Proteomes" id="UP000238338"/>
    </source>
</evidence>
<comment type="caution">
    <text evidence="4">The sequence shown here is derived from an EMBL/GenBank/DDBJ whole genome shotgun (WGS) entry which is preliminary data.</text>
</comment>
<dbReference type="PROSITE" id="PS00531">
    <property type="entry name" value="RNASE_T2_2"/>
    <property type="match status" value="1"/>
</dbReference>
<dbReference type="AlphaFoldDB" id="A0A2S8S7F4"/>
<proteinExistence type="inferred from homology"/>
<dbReference type="CDD" id="cd01062">
    <property type="entry name" value="RNase_T2_prok"/>
    <property type="match status" value="1"/>
</dbReference>
<feature type="chain" id="PRO_5015530166" evidence="3">
    <location>
        <begin position="17"/>
        <end position="209"/>
    </location>
</feature>